<dbReference type="Gene3D" id="1.20.82.10">
    <property type="entry name" value="ADP Ribosyl Cyclase, Chain A, domain 1"/>
    <property type="match status" value="1"/>
</dbReference>
<evidence type="ECO:0000256" key="1">
    <source>
        <dbReference type="ARBA" id="ARBA00005406"/>
    </source>
</evidence>
<keyword evidence="5" id="KW-1015">Disulfide bond</keyword>
<keyword evidence="2" id="KW-0808">Transferase</keyword>
<comment type="similarity">
    <text evidence="1">Belongs to the ADP-ribosyl cyclase family.</text>
</comment>
<evidence type="ECO:0000256" key="5">
    <source>
        <dbReference type="ARBA" id="ARBA00023157"/>
    </source>
</evidence>
<evidence type="ECO:0000313" key="7">
    <source>
        <dbReference type="RefSeq" id="XP_002735899.2"/>
    </source>
</evidence>
<keyword evidence="3" id="KW-0378">Hydrolase</keyword>
<evidence type="ECO:0000256" key="2">
    <source>
        <dbReference type="ARBA" id="ARBA00022679"/>
    </source>
</evidence>
<proteinExistence type="inferred from homology"/>
<dbReference type="GeneID" id="100370260"/>
<dbReference type="Gene3D" id="3.40.50.720">
    <property type="entry name" value="NAD(P)-binding Rossmann-like Domain"/>
    <property type="match status" value="1"/>
</dbReference>
<keyword evidence="6" id="KW-1185">Reference proteome</keyword>
<accession>A0ABM0GRS1</accession>
<evidence type="ECO:0000313" key="6">
    <source>
        <dbReference type="Proteomes" id="UP000694865"/>
    </source>
</evidence>
<dbReference type="Pfam" id="PF02267">
    <property type="entry name" value="Rib_hydrolayse"/>
    <property type="match status" value="1"/>
</dbReference>
<protein>
    <submittedName>
        <fullName evidence="7">ADP-ribosyl cyclase-like</fullName>
    </submittedName>
</protein>
<evidence type="ECO:0000256" key="4">
    <source>
        <dbReference type="ARBA" id="ARBA00023027"/>
    </source>
</evidence>
<gene>
    <name evidence="7" type="primary">LOC100370260</name>
</gene>
<keyword evidence="4" id="KW-0520">NAD</keyword>
<dbReference type="CDD" id="cd04759">
    <property type="entry name" value="Rib_hydrolase"/>
    <property type="match status" value="1"/>
</dbReference>
<dbReference type="PANTHER" id="PTHR10912">
    <property type="entry name" value="ADP-RIBOSYL CYCLASE"/>
    <property type="match status" value="1"/>
</dbReference>
<name>A0ABM0GRS1_SACKO</name>
<organism evidence="6 7">
    <name type="scientific">Saccoglossus kowalevskii</name>
    <name type="common">Acorn worm</name>
    <dbReference type="NCBI Taxonomy" id="10224"/>
    <lineage>
        <taxon>Eukaryota</taxon>
        <taxon>Metazoa</taxon>
        <taxon>Hemichordata</taxon>
        <taxon>Enteropneusta</taxon>
        <taxon>Harrimaniidae</taxon>
        <taxon>Saccoglossus</taxon>
    </lineage>
</organism>
<dbReference type="Proteomes" id="UP000694865">
    <property type="component" value="Unplaced"/>
</dbReference>
<dbReference type="RefSeq" id="XP_002735899.2">
    <property type="nucleotide sequence ID" value="XM_002735853.2"/>
</dbReference>
<dbReference type="PANTHER" id="PTHR10912:SF7">
    <property type="entry name" value="ADP-RIBOSYL CYCLASE_CYCLIC ADP-RIBOSE HYDROLASE"/>
    <property type="match status" value="1"/>
</dbReference>
<sequence>MSRRIDTHGCQSYGTTPYIEEIFVGRCWDYQYVYNDESCMVRDVKNCSELWQLFRSGFAYRDPCNVTGDLYKDFAEAAMHDVGVDKTMFWSGTYFAAHAYSALSQRLTTLEDTLTGYVAQQLIWCGQTDDPGINYMSCNERCYRSAEEAFWGVASTAFARQAKGEVFTLLNGSRPEGAFKNDSYFAKYELPNLDQGQVTMINIVVIHSLDTPATETCDTGSILDLKEIITQYGFRYTCTDDPK</sequence>
<dbReference type="SUPFAM" id="SSF52309">
    <property type="entry name" value="N-(deoxy)ribosyltransferase-like"/>
    <property type="match status" value="1"/>
</dbReference>
<evidence type="ECO:0000256" key="3">
    <source>
        <dbReference type="ARBA" id="ARBA00022801"/>
    </source>
</evidence>
<reference evidence="7" key="1">
    <citation type="submission" date="2025-08" db="UniProtKB">
        <authorList>
            <consortium name="RefSeq"/>
        </authorList>
    </citation>
    <scope>IDENTIFICATION</scope>
    <source>
        <tissue evidence="7">Testes</tissue>
    </source>
</reference>
<dbReference type="InterPro" id="IPR003193">
    <property type="entry name" value="ADP-ribosyl_cyclase"/>
</dbReference>